<dbReference type="NCBIfam" id="TIGR04409">
    <property type="entry name" value="LptC_YrbK"/>
    <property type="match status" value="1"/>
</dbReference>
<dbReference type="RefSeq" id="WP_090706940.1">
    <property type="nucleotide sequence ID" value="NZ_FNHH01000038.1"/>
</dbReference>
<dbReference type="InterPro" id="IPR010664">
    <property type="entry name" value="LipoPS_assembly_LptC-rel"/>
</dbReference>
<sequence length="187" mass="21702">MKVRRCIYGAVFFIGIVLQFACENNLREVEKISAKKLIVPVDKSTGVEIIYSDSAHVKAKLITPELLNFKTEKPYIEMRKGVTVIFFDQNQQESSRVRSDYAIRRERENRVELKRNVVVTNIKGETFKSDELIWDETKKRFFSNKLVSITSKDNVLHGTSFWANEDFSYYEIVQSTGDLRLTGEQGF</sequence>
<evidence type="ECO:0000313" key="1">
    <source>
        <dbReference type="EMBL" id="SDN07332.1"/>
    </source>
</evidence>
<reference evidence="2" key="1">
    <citation type="submission" date="2016-10" db="EMBL/GenBank/DDBJ databases">
        <authorList>
            <person name="Varghese N."/>
            <person name="Submissions S."/>
        </authorList>
    </citation>
    <scope>NUCLEOTIDE SEQUENCE [LARGE SCALE GENOMIC DNA]</scope>
    <source>
        <strain evidence="2">DSM 24536</strain>
    </source>
</reference>
<gene>
    <name evidence="1" type="ORF">SAMN05421813_13812</name>
</gene>
<dbReference type="Pfam" id="PF06835">
    <property type="entry name" value="LptC"/>
    <property type="match status" value="1"/>
</dbReference>
<dbReference type="GO" id="GO:0015221">
    <property type="term" value="F:lipopolysaccharide transmembrane transporter activity"/>
    <property type="evidence" value="ECO:0007669"/>
    <property type="project" value="InterPro"/>
</dbReference>
<dbReference type="Gene3D" id="2.60.450.10">
    <property type="entry name" value="Lipopolysaccharide (LPS) transport protein A like domain"/>
    <property type="match status" value="1"/>
</dbReference>
<dbReference type="InterPro" id="IPR026265">
    <property type="entry name" value="LptC"/>
</dbReference>
<name>A0A1G9YDX8_9SPHI</name>
<protein>
    <submittedName>
        <fullName evidence="1">LPS export ABC transporter protein LptC</fullName>
    </submittedName>
</protein>
<organism evidence="1 2">
    <name type="scientific">Daejeonella rubra</name>
    <dbReference type="NCBI Taxonomy" id="990371"/>
    <lineage>
        <taxon>Bacteria</taxon>
        <taxon>Pseudomonadati</taxon>
        <taxon>Bacteroidota</taxon>
        <taxon>Sphingobacteriia</taxon>
        <taxon>Sphingobacteriales</taxon>
        <taxon>Sphingobacteriaceae</taxon>
        <taxon>Daejeonella</taxon>
    </lineage>
</organism>
<dbReference type="AlphaFoldDB" id="A0A1G9YDX8"/>
<keyword evidence="2" id="KW-1185">Reference proteome</keyword>
<dbReference type="OrthoDB" id="9812080at2"/>
<accession>A0A1G9YDX8</accession>
<evidence type="ECO:0000313" key="2">
    <source>
        <dbReference type="Proteomes" id="UP000199226"/>
    </source>
</evidence>
<dbReference type="GO" id="GO:0005886">
    <property type="term" value="C:plasma membrane"/>
    <property type="evidence" value="ECO:0007669"/>
    <property type="project" value="InterPro"/>
</dbReference>
<dbReference type="Proteomes" id="UP000199226">
    <property type="component" value="Unassembled WGS sequence"/>
</dbReference>
<dbReference type="STRING" id="990371.SAMN05421813_13812"/>
<dbReference type="EMBL" id="FNHH01000038">
    <property type="protein sequence ID" value="SDN07332.1"/>
    <property type="molecule type" value="Genomic_DNA"/>
</dbReference>
<proteinExistence type="predicted"/>